<keyword evidence="9" id="KW-1185">Reference proteome</keyword>
<evidence type="ECO:0000256" key="2">
    <source>
        <dbReference type="ARBA" id="ARBA00009083"/>
    </source>
</evidence>
<protein>
    <submittedName>
        <fullName evidence="8">Radical S-adenosyl methionine domain-containing protein 1, mitochondrial</fullName>
    </submittedName>
</protein>
<dbReference type="InterPro" id="IPR034505">
    <property type="entry name" value="Coproporphyrinogen-III_oxidase"/>
</dbReference>
<feature type="domain" description="Radical SAM core" evidence="7">
    <location>
        <begin position="1"/>
        <end position="213"/>
    </location>
</feature>
<evidence type="ECO:0000313" key="9">
    <source>
        <dbReference type="Proteomes" id="UP000187429"/>
    </source>
</evidence>
<evidence type="ECO:0000256" key="6">
    <source>
        <dbReference type="ARBA" id="ARBA00023274"/>
    </source>
</evidence>
<dbReference type="GO" id="GO:0005739">
    <property type="term" value="C:mitochondrion"/>
    <property type="evidence" value="ECO:0007669"/>
    <property type="project" value="TreeGrafter"/>
</dbReference>
<keyword evidence="3" id="KW-0479">Metal-binding</keyword>
<dbReference type="Gene3D" id="3.30.750.200">
    <property type="match status" value="1"/>
</dbReference>
<evidence type="ECO:0000256" key="3">
    <source>
        <dbReference type="ARBA" id="ARBA00022723"/>
    </source>
</evidence>
<keyword evidence="6" id="KW-0687">Ribonucleoprotein</keyword>
<dbReference type="Pfam" id="PF00253">
    <property type="entry name" value="Ribosomal_S14"/>
    <property type="match status" value="1"/>
</dbReference>
<dbReference type="PANTHER" id="PTHR13932">
    <property type="entry name" value="COPROPORPHYRINIGEN III OXIDASE"/>
    <property type="match status" value="1"/>
</dbReference>
<dbReference type="GO" id="GO:0051539">
    <property type="term" value="F:4 iron, 4 sulfur cluster binding"/>
    <property type="evidence" value="ECO:0007669"/>
    <property type="project" value="TreeGrafter"/>
</dbReference>
<dbReference type="Gene3D" id="4.10.830.10">
    <property type="entry name" value="30s Ribosomal Protein S14, Chain N"/>
    <property type="match status" value="1"/>
</dbReference>
<dbReference type="GO" id="GO:0006412">
    <property type="term" value="P:translation"/>
    <property type="evidence" value="ECO:0007669"/>
    <property type="project" value="InterPro"/>
</dbReference>
<dbReference type="InterPro" id="IPR058240">
    <property type="entry name" value="rSAM_sf"/>
</dbReference>
<organism evidence="8 9">
    <name type="scientific">Smittium culicis</name>
    <dbReference type="NCBI Taxonomy" id="133412"/>
    <lineage>
        <taxon>Eukaryota</taxon>
        <taxon>Fungi</taxon>
        <taxon>Fungi incertae sedis</taxon>
        <taxon>Zoopagomycota</taxon>
        <taxon>Kickxellomycotina</taxon>
        <taxon>Harpellomycetes</taxon>
        <taxon>Harpellales</taxon>
        <taxon>Legeriomycetaceae</taxon>
        <taxon>Smittium</taxon>
    </lineage>
</organism>
<comment type="caution">
    <text evidence="8">The sequence shown here is derived from an EMBL/GenBank/DDBJ whole genome shotgun (WGS) entry which is preliminary data.</text>
</comment>
<dbReference type="AlphaFoldDB" id="A0A1R1YL76"/>
<evidence type="ECO:0000259" key="7">
    <source>
        <dbReference type="PROSITE" id="PS51918"/>
    </source>
</evidence>
<keyword evidence="5" id="KW-0689">Ribosomal protein</keyword>
<dbReference type="GO" id="GO:0015935">
    <property type="term" value="C:small ribosomal subunit"/>
    <property type="evidence" value="ECO:0007669"/>
    <property type="project" value="InterPro"/>
</dbReference>
<dbReference type="OrthoDB" id="431409at2759"/>
<dbReference type="SUPFAM" id="SSF102114">
    <property type="entry name" value="Radical SAM enzymes"/>
    <property type="match status" value="1"/>
</dbReference>
<sequence>MAHEAVFFTRPRKYGKGSRECRVCTHRMGLIRKYGLNICRQCFRENAADIGFTKPKFINRFINTLAKKANILQNAEITIETNPTLVEIQKMNDFRAAGINRCSIGIQSLSDKELKWMNRDHTAADSIKALSTAKSIFPKLNFDLIYGRPGQTLTSLQTELSTLLSISDSHMSLYQLTVEYGTKLYNLTTKSQNKVQLPSNDMMADMYEAALSKTHEFGLYRYEVSNYSKNFESEGLHNKHYWSGTSYLGIGPGSHSRFNITSLSNISSLCNAMPPSTQADTLNEIMQFGSARIAAFNARDVKSYLSMVNSSPAGDAVAKYSLIPNREATNELIVLGLRSIYGVSNNQLLAISNSKLSLDNIFDAPTLAKYLDGGFLEFKVSNDGSKSLVPTTKGMQVIDTITVDLLSL</sequence>
<dbReference type="InterPro" id="IPR018271">
    <property type="entry name" value="Ribosomal_uS14_CS"/>
</dbReference>
<dbReference type="SMART" id="SM00729">
    <property type="entry name" value="Elp3"/>
    <property type="match status" value="1"/>
</dbReference>
<dbReference type="PANTHER" id="PTHR13932:SF5">
    <property type="entry name" value="RADICAL S-ADENOSYL METHIONINE DOMAIN-CONTAINING PROTEIN 1, MITOCHONDRIAL"/>
    <property type="match status" value="1"/>
</dbReference>
<dbReference type="GO" id="GO:0003824">
    <property type="term" value="F:catalytic activity"/>
    <property type="evidence" value="ECO:0007669"/>
    <property type="project" value="InterPro"/>
</dbReference>
<evidence type="ECO:0000256" key="5">
    <source>
        <dbReference type="ARBA" id="ARBA00022980"/>
    </source>
</evidence>
<dbReference type="InterPro" id="IPR043140">
    <property type="entry name" value="Ribosomal_uS14_sf"/>
</dbReference>
<dbReference type="PROSITE" id="PS00527">
    <property type="entry name" value="RIBOSOMAL_S14"/>
    <property type="match status" value="1"/>
</dbReference>
<reference evidence="9" key="1">
    <citation type="submission" date="2017-01" db="EMBL/GenBank/DDBJ databases">
        <authorList>
            <person name="Wang Y."/>
            <person name="White M."/>
            <person name="Kvist S."/>
            <person name="Moncalvo J.-M."/>
        </authorList>
    </citation>
    <scope>NUCLEOTIDE SEQUENCE [LARGE SCALE GENOMIC DNA]</scope>
    <source>
        <strain evidence="9">ID-206-W2</strain>
    </source>
</reference>
<evidence type="ECO:0000256" key="4">
    <source>
        <dbReference type="ARBA" id="ARBA00022833"/>
    </source>
</evidence>
<dbReference type="Proteomes" id="UP000187429">
    <property type="component" value="Unassembled WGS sequence"/>
</dbReference>
<comment type="similarity">
    <text evidence="2">Belongs to the universal ribosomal protein uS14 family.</text>
</comment>
<dbReference type="GO" id="GO:0006779">
    <property type="term" value="P:porphyrin-containing compound biosynthetic process"/>
    <property type="evidence" value="ECO:0007669"/>
    <property type="project" value="TreeGrafter"/>
</dbReference>
<keyword evidence="4" id="KW-0862">Zinc</keyword>
<dbReference type="InterPro" id="IPR001209">
    <property type="entry name" value="Ribosomal_uS14"/>
</dbReference>
<proteinExistence type="inferred from homology"/>
<dbReference type="InterPro" id="IPR007197">
    <property type="entry name" value="rSAM"/>
</dbReference>
<name>A0A1R1YL76_9FUNG</name>
<dbReference type="GO" id="GO:0008270">
    <property type="term" value="F:zinc ion binding"/>
    <property type="evidence" value="ECO:0007669"/>
    <property type="project" value="InterPro"/>
</dbReference>
<dbReference type="EMBL" id="LSSM01000901">
    <property type="protein sequence ID" value="OMJ27634.1"/>
    <property type="molecule type" value="Genomic_DNA"/>
</dbReference>
<comment type="cofactor">
    <cofactor evidence="1">
        <name>Zn(2+)</name>
        <dbReference type="ChEBI" id="CHEBI:29105"/>
    </cofactor>
</comment>
<dbReference type="InterPro" id="IPR023676">
    <property type="entry name" value="Ribosomal_uS14_arc"/>
</dbReference>
<dbReference type="GO" id="GO:0003735">
    <property type="term" value="F:structural constituent of ribosome"/>
    <property type="evidence" value="ECO:0007669"/>
    <property type="project" value="InterPro"/>
</dbReference>
<dbReference type="InterPro" id="IPR006638">
    <property type="entry name" value="Elp3/MiaA/NifB-like_rSAM"/>
</dbReference>
<evidence type="ECO:0000313" key="8">
    <source>
        <dbReference type="EMBL" id="OMJ27634.1"/>
    </source>
</evidence>
<accession>A0A1R1YL76</accession>
<evidence type="ECO:0000256" key="1">
    <source>
        <dbReference type="ARBA" id="ARBA00001947"/>
    </source>
</evidence>
<dbReference type="NCBIfam" id="NF004424">
    <property type="entry name" value="PRK05766.1"/>
    <property type="match status" value="1"/>
</dbReference>
<dbReference type="HAMAP" id="MF_01364_A">
    <property type="entry name" value="Ribosomal_uS14_2_A"/>
    <property type="match status" value="1"/>
</dbReference>
<dbReference type="InterPro" id="IPR039744">
    <property type="entry name" value="RIbosomal_uS14_euk_arc"/>
</dbReference>
<dbReference type="Pfam" id="PF04055">
    <property type="entry name" value="Radical_SAM"/>
    <property type="match status" value="1"/>
</dbReference>
<dbReference type="GO" id="GO:0003723">
    <property type="term" value="F:RNA binding"/>
    <property type="evidence" value="ECO:0007669"/>
    <property type="project" value="InterPro"/>
</dbReference>
<dbReference type="PROSITE" id="PS51918">
    <property type="entry name" value="RADICAL_SAM"/>
    <property type="match status" value="1"/>
</dbReference>
<gene>
    <name evidence="8" type="ORF">AYI69_g2921</name>
</gene>
<dbReference type="FunFam" id="4.10.830.10:FF:000002">
    <property type="entry name" value="40S ribosomal protein S29"/>
    <property type="match status" value="1"/>
</dbReference>